<keyword evidence="6" id="KW-1185">Reference proteome</keyword>
<dbReference type="SMART" id="SM00829">
    <property type="entry name" value="PKS_ER"/>
    <property type="match status" value="1"/>
</dbReference>
<feature type="region of interest" description="Disordered" evidence="3">
    <location>
        <begin position="1"/>
        <end position="22"/>
    </location>
</feature>
<dbReference type="PROSITE" id="PS51257">
    <property type="entry name" value="PROKAR_LIPOPROTEIN"/>
    <property type="match status" value="1"/>
</dbReference>
<dbReference type="Pfam" id="PF08240">
    <property type="entry name" value="ADH_N"/>
    <property type="match status" value="1"/>
</dbReference>
<organism evidence="5 6">
    <name type="scientific">Cellulomonas fulva</name>
    <dbReference type="NCBI Taxonomy" id="2835530"/>
    <lineage>
        <taxon>Bacteria</taxon>
        <taxon>Bacillati</taxon>
        <taxon>Actinomycetota</taxon>
        <taxon>Actinomycetes</taxon>
        <taxon>Micrococcales</taxon>
        <taxon>Cellulomonadaceae</taxon>
        <taxon>Cellulomonas</taxon>
    </lineage>
</organism>
<evidence type="ECO:0000256" key="1">
    <source>
        <dbReference type="ARBA" id="ARBA00022857"/>
    </source>
</evidence>
<comment type="caution">
    <text evidence="5">The sequence shown here is derived from an EMBL/GenBank/DDBJ whole genome shotgun (WGS) entry which is preliminary data.</text>
</comment>
<evidence type="ECO:0000259" key="4">
    <source>
        <dbReference type="SMART" id="SM00829"/>
    </source>
</evidence>
<evidence type="ECO:0000313" key="5">
    <source>
        <dbReference type="EMBL" id="MBT0993171.1"/>
    </source>
</evidence>
<evidence type="ECO:0000256" key="2">
    <source>
        <dbReference type="ARBA" id="ARBA00023002"/>
    </source>
</evidence>
<dbReference type="Proteomes" id="UP000722125">
    <property type="component" value="Unassembled WGS sequence"/>
</dbReference>
<reference evidence="5 6" key="1">
    <citation type="submission" date="2021-05" db="EMBL/GenBank/DDBJ databases">
        <title>Description of Cellulomonas sp. DKR-3 sp. nov.</title>
        <authorList>
            <person name="Dahal R.H."/>
            <person name="Chaudhary D.K."/>
        </authorList>
    </citation>
    <scope>NUCLEOTIDE SEQUENCE [LARGE SCALE GENOMIC DNA]</scope>
    <source>
        <strain evidence="5 6">DKR-3</strain>
    </source>
</reference>
<dbReference type="Gene3D" id="3.90.180.10">
    <property type="entry name" value="Medium-chain alcohol dehydrogenases, catalytic domain"/>
    <property type="match status" value="1"/>
</dbReference>
<dbReference type="EMBL" id="JAHBOH010000001">
    <property type="protein sequence ID" value="MBT0993171.1"/>
    <property type="molecule type" value="Genomic_DNA"/>
</dbReference>
<dbReference type="SUPFAM" id="SSF50129">
    <property type="entry name" value="GroES-like"/>
    <property type="match status" value="1"/>
</dbReference>
<keyword evidence="1" id="KW-0521">NADP</keyword>
<evidence type="ECO:0000256" key="3">
    <source>
        <dbReference type="SAM" id="MobiDB-lite"/>
    </source>
</evidence>
<protein>
    <submittedName>
        <fullName evidence="5">NADP-dependent oxidoreductase</fullName>
    </submittedName>
</protein>
<accession>A0ABS5TVM4</accession>
<gene>
    <name evidence="5" type="ORF">KIN34_02555</name>
</gene>
<dbReference type="InterPro" id="IPR036291">
    <property type="entry name" value="NAD(P)-bd_dom_sf"/>
</dbReference>
<dbReference type="SUPFAM" id="SSF51735">
    <property type="entry name" value="NAD(P)-binding Rossmann-fold domains"/>
    <property type="match status" value="1"/>
</dbReference>
<dbReference type="InterPro" id="IPR011032">
    <property type="entry name" value="GroES-like_sf"/>
</dbReference>
<dbReference type="CDD" id="cd05289">
    <property type="entry name" value="MDR_like_2"/>
    <property type="match status" value="1"/>
</dbReference>
<name>A0ABS5TVM4_9CELL</name>
<keyword evidence="2" id="KW-0560">Oxidoreductase</keyword>
<evidence type="ECO:0000313" key="6">
    <source>
        <dbReference type="Proteomes" id="UP000722125"/>
    </source>
</evidence>
<dbReference type="Pfam" id="PF13602">
    <property type="entry name" value="ADH_zinc_N_2"/>
    <property type="match status" value="1"/>
</dbReference>
<sequence>MRSASAPGRTRTASSTTPTSSACWAAAPDVTRSGDRRVATATSTAAPWSGTGRGCTLARVATTRAVVAVAYGGPEQLHVVEVDPGEPGPGEVLLDVRAAAVNPVDWKSYAAGDPARLPLRLGLEVAGTVAATGPNVRWLSEGDEVIAWRVDGGYAGALVVPEQSTVRRPPTLPWAEASGLMVTGTTAVHTLTATRTRTGDVVLVHGGSGGVGRMVTQLALLRGAHVVATASPDAHDDLRELGAVPVAHGEDLVRRVRAALRDAGLGPATVAIDTVGTDEALEASVELVRDRGSVVTVAGFGRAAELGIRALGGGPGADPGTQVREQARAQLVELAGDGSLDVRVARTYPLEEVALAHTASRGGHARGKLVLLP</sequence>
<dbReference type="Gene3D" id="3.40.50.720">
    <property type="entry name" value="NAD(P)-binding Rossmann-like Domain"/>
    <property type="match status" value="1"/>
</dbReference>
<proteinExistence type="predicted"/>
<dbReference type="InterPro" id="IPR020843">
    <property type="entry name" value="ER"/>
</dbReference>
<feature type="domain" description="Enoyl reductase (ER)" evidence="4">
    <location>
        <begin position="72"/>
        <end position="371"/>
    </location>
</feature>
<dbReference type="PANTHER" id="PTHR48106">
    <property type="entry name" value="QUINONE OXIDOREDUCTASE PIG3-RELATED"/>
    <property type="match status" value="1"/>
</dbReference>
<dbReference type="InterPro" id="IPR013154">
    <property type="entry name" value="ADH-like_N"/>
</dbReference>